<evidence type="ECO:0000256" key="2">
    <source>
        <dbReference type="ARBA" id="ARBA00022898"/>
    </source>
</evidence>
<dbReference type="PIRSF" id="PIRSF001434">
    <property type="entry name" value="CGS"/>
    <property type="match status" value="1"/>
</dbReference>
<comment type="catalytic activity">
    <reaction evidence="5">
        <text>L-homocysteine + H2O = 2-oxobutanoate + hydrogen sulfide + NH4(+) + H(+)</text>
        <dbReference type="Rhea" id="RHEA:14501"/>
        <dbReference type="ChEBI" id="CHEBI:15377"/>
        <dbReference type="ChEBI" id="CHEBI:15378"/>
        <dbReference type="ChEBI" id="CHEBI:16763"/>
        <dbReference type="ChEBI" id="CHEBI:28938"/>
        <dbReference type="ChEBI" id="CHEBI:29919"/>
        <dbReference type="ChEBI" id="CHEBI:58199"/>
        <dbReference type="EC" id="4.4.1.2"/>
    </reaction>
    <physiologicalReaction direction="left-to-right" evidence="5">
        <dbReference type="Rhea" id="RHEA:14502"/>
    </physiologicalReaction>
</comment>
<dbReference type="CDD" id="cd00614">
    <property type="entry name" value="CGS_like"/>
    <property type="match status" value="1"/>
</dbReference>
<dbReference type="GO" id="GO:0018826">
    <property type="term" value="F:methionine gamma-lyase activity"/>
    <property type="evidence" value="ECO:0007669"/>
    <property type="project" value="UniProtKB-EC"/>
</dbReference>
<dbReference type="AlphaFoldDB" id="A0A1V0A056"/>
<dbReference type="EMBL" id="CP017717">
    <property type="protein sequence ID" value="AQZ63586.1"/>
    <property type="molecule type" value="Genomic_DNA"/>
</dbReference>
<dbReference type="PANTHER" id="PTHR11808">
    <property type="entry name" value="TRANS-SULFURATION ENZYME FAMILY MEMBER"/>
    <property type="match status" value="1"/>
</dbReference>
<evidence type="ECO:0000256" key="3">
    <source>
        <dbReference type="ARBA" id="ARBA00047175"/>
    </source>
</evidence>
<dbReference type="Gene3D" id="3.40.640.10">
    <property type="entry name" value="Type I PLP-dependent aspartate aminotransferase-like (Major domain)"/>
    <property type="match status" value="1"/>
</dbReference>
<dbReference type="GO" id="GO:0019343">
    <property type="term" value="P:cysteine biosynthetic process via cystathionine"/>
    <property type="evidence" value="ECO:0007669"/>
    <property type="project" value="TreeGrafter"/>
</dbReference>
<dbReference type="InterPro" id="IPR000277">
    <property type="entry name" value="Cys/Met-Metab_PyrdxlP-dep_enz"/>
</dbReference>
<dbReference type="FunFam" id="3.40.640.10:FF:000046">
    <property type="entry name" value="Cystathionine gamma-lyase"/>
    <property type="match status" value="1"/>
</dbReference>
<gene>
    <name evidence="9" type="ORF">BKM31_20870</name>
</gene>
<proteinExistence type="inferred from homology"/>
<dbReference type="InterPro" id="IPR015422">
    <property type="entry name" value="PyrdxlP-dep_Trfase_small"/>
</dbReference>
<dbReference type="GO" id="GO:0019346">
    <property type="term" value="P:transsulfuration"/>
    <property type="evidence" value="ECO:0007669"/>
    <property type="project" value="InterPro"/>
</dbReference>
<dbReference type="KEGG" id="noa:BKM31_20870"/>
<sequence length="386" mass="41146">MTHPQTRAVRAWAPPPPTSRPVAVPLYQTSTFAFEDPDACAEGLRHPDRGYSYTRHSNPTTRALETAVADLEGGVAALATASGMGAINAVLLALLRSGDHLIVQRRVYGGTQSVLMRLAERFGVAVTRISGADAGELAAAVRPETRLLYLETIANPTTEVADLPALLAAGRAAGLVCVVDNTFATPMLCRPIEYGADVVVHSATKYLGGHDDVVAGLAVFASRDVHERVWHLAADLGAVVDPFASWLVLRGLKTLALRVERHCENAGRLAHLLEGHPRVAHVRWPGLPSHPSHAVARRILDGYGGVLSFEVDGDVRAFLVRLRCAELATSLGGPQTLVLHPATTSHRELDEAELRAAGISPGTLRVSAGLEHHEDLLADFAQALKA</sequence>
<dbReference type="OrthoDB" id="9780685at2"/>
<evidence type="ECO:0000256" key="4">
    <source>
        <dbReference type="ARBA" id="ARBA00047199"/>
    </source>
</evidence>
<evidence type="ECO:0000256" key="1">
    <source>
        <dbReference type="ARBA" id="ARBA00001933"/>
    </source>
</evidence>
<dbReference type="GO" id="GO:0005737">
    <property type="term" value="C:cytoplasm"/>
    <property type="evidence" value="ECO:0007669"/>
    <property type="project" value="TreeGrafter"/>
</dbReference>
<comment type="cofactor">
    <cofactor evidence="1 8">
        <name>pyridoxal 5'-phosphate</name>
        <dbReference type="ChEBI" id="CHEBI:597326"/>
    </cofactor>
</comment>
<evidence type="ECO:0000313" key="9">
    <source>
        <dbReference type="EMBL" id="AQZ63586.1"/>
    </source>
</evidence>
<organism evidence="9 10">
    <name type="scientific">[Actinomadura] parvosata subsp. kistnae</name>
    <dbReference type="NCBI Taxonomy" id="1909395"/>
    <lineage>
        <taxon>Bacteria</taxon>
        <taxon>Bacillati</taxon>
        <taxon>Actinomycetota</taxon>
        <taxon>Actinomycetes</taxon>
        <taxon>Streptosporangiales</taxon>
        <taxon>Streptosporangiaceae</taxon>
        <taxon>Nonomuraea</taxon>
    </lineage>
</organism>
<reference evidence="10" key="1">
    <citation type="journal article" date="2017" name="Med. Chem. Commun.">
        <title>Nonomuraea sp. ATCC 55076 harbours the largest actinomycete chromosome to date and the kistamicin biosynthetic gene cluster.</title>
        <authorList>
            <person name="Nazari B."/>
            <person name="Forneris C.C."/>
            <person name="Gibson M.I."/>
            <person name="Moon K."/>
            <person name="Schramma K.R."/>
            <person name="Seyedsayamdost M.R."/>
        </authorList>
    </citation>
    <scope>NUCLEOTIDE SEQUENCE [LARGE SCALE GENOMIC DNA]</scope>
    <source>
        <strain evidence="10">ATCC 55076</strain>
    </source>
</reference>
<dbReference type="Gene3D" id="3.90.1150.10">
    <property type="entry name" value="Aspartate Aminotransferase, domain 1"/>
    <property type="match status" value="1"/>
</dbReference>
<name>A0A1V0A056_9ACTN</name>
<dbReference type="InterPro" id="IPR015421">
    <property type="entry name" value="PyrdxlP-dep_Trfase_major"/>
</dbReference>
<dbReference type="InterPro" id="IPR015424">
    <property type="entry name" value="PyrdxlP-dep_Trfase"/>
</dbReference>
<evidence type="ECO:0000313" key="10">
    <source>
        <dbReference type="Proteomes" id="UP000190797"/>
    </source>
</evidence>
<comment type="similarity">
    <text evidence="8">Belongs to the trans-sulfuration enzymes family.</text>
</comment>
<accession>A0A1V0A056</accession>
<dbReference type="GO" id="GO:0004123">
    <property type="term" value="F:cystathionine gamma-lyase activity"/>
    <property type="evidence" value="ECO:0007669"/>
    <property type="project" value="TreeGrafter"/>
</dbReference>
<dbReference type="PANTHER" id="PTHR11808:SF85">
    <property type="entry name" value="CYSTATHIONINE GAMMA-LYASE-RELATED"/>
    <property type="match status" value="1"/>
</dbReference>
<evidence type="ECO:0000256" key="7">
    <source>
        <dbReference type="PIRSR" id="PIRSR001434-2"/>
    </source>
</evidence>
<keyword evidence="10" id="KW-1185">Reference proteome</keyword>
<keyword evidence="2 7" id="KW-0663">Pyridoxal phosphate</keyword>
<dbReference type="GO" id="GO:0047982">
    <property type="term" value="F:homocysteine desulfhydrase activity"/>
    <property type="evidence" value="ECO:0007669"/>
    <property type="project" value="UniProtKB-EC"/>
</dbReference>
<dbReference type="RefSeq" id="WP_080039776.1">
    <property type="nucleotide sequence ID" value="NZ_CP017717.1"/>
</dbReference>
<dbReference type="SUPFAM" id="SSF53383">
    <property type="entry name" value="PLP-dependent transferases"/>
    <property type="match status" value="1"/>
</dbReference>
<protein>
    <recommendedName>
        <fullName evidence="3">homocysteine desulfhydrase</fullName>
        <ecNumber evidence="3">4.4.1.2</ecNumber>
    </recommendedName>
    <alternativeName>
        <fullName evidence="4">Homocysteine desulfhydrase</fullName>
    </alternativeName>
</protein>
<dbReference type="STRING" id="1909395.BKM31_20870"/>
<dbReference type="EC" id="4.4.1.2" evidence="3"/>
<comment type="catalytic activity">
    <reaction evidence="6">
        <text>L-methionine + H2O = methanethiol + 2-oxobutanoate + NH4(+)</text>
        <dbReference type="Rhea" id="RHEA:23800"/>
        <dbReference type="ChEBI" id="CHEBI:15377"/>
        <dbReference type="ChEBI" id="CHEBI:16007"/>
        <dbReference type="ChEBI" id="CHEBI:16763"/>
        <dbReference type="ChEBI" id="CHEBI:28938"/>
        <dbReference type="ChEBI" id="CHEBI:57844"/>
        <dbReference type="EC" id="4.4.1.11"/>
    </reaction>
    <physiologicalReaction direction="left-to-right" evidence="6">
        <dbReference type="Rhea" id="RHEA:23801"/>
    </physiologicalReaction>
</comment>
<feature type="modified residue" description="N6-(pyridoxal phosphate)lysine" evidence="7">
    <location>
        <position position="205"/>
    </location>
</feature>
<evidence type="ECO:0000256" key="8">
    <source>
        <dbReference type="RuleBase" id="RU362118"/>
    </source>
</evidence>
<dbReference type="GO" id="GO:0030170">
    <property type="term" value="F:pyridoxal phosphate binding"/>
    <property type="evidence" value="ECO:0007669"/>
    <property type="project" value="InterPro"/>
</dbReference>
<dbReference type="Pfam" id="PF01053">
    <property type="entry name" value="Cys_Met_Meta_PP"/>
    <property type="match status" value="1"/>
</dbReference>
<evidence type="ECO:0000256" key="6">
    <source>
        <dbReference type="ARBA" id="ARBA00052699"/>
    </source>
</evidence>
<evidence type="ECO:0000256" key="5">
    <source>
        <dbReference type="ARBA" id="ARBA00048780"/>
    </source>
</evidence>
<dbReference type="Proteomes" id="UP000190797">
    <property type="component" value="Chromosome"/>
</dbReference>